<dbReference type="AlphaFoldDB" id="A1WRI7"/>
<dbReference type="HOGENOM" id="CLU_2453790_0_0_4"/>
<reference evidence="2" key="1">
    <citation type="submission" date="2006-12" db="EMBL/GenBank/DDBJ databases">
        <title>Complete sequence of chromosome 1 of Verminephrobacter eiseniae EF01-2.</title>
        <authorList>
            <person name="Copeland A."/>
            <person name="Lucas S."/>
            <person name="Lapidus A."/>
            <person name="Barry K."/>
            <person name="Detter J.C."/>
            <person name="Glavina del Rio T."/>
            <person name="Dalin E."/>
            <person name="Tice H."/>
            <person name="Pitluck S."/>
            <person name="Chertkov O."/>
            <person name="Brettin T."/>
            <person name="Bruce D."/>
            <person name="Han C."/>
            <person name="Tapia R."/>
            <person name="Gilna P."/>
            <person name="Schmutz J."/>
            <person name="Larimer F."/>
            <person name="Land M."/>
            <person name="Hauser L."/>
            <person name="Kyrpides N."/>
            <person name="Kim E."/>
            <person name="Stahl D."/>
            <person name="Richardson P."/>
        </authorList>
    </citation>
    <scope>NUCLEOTIDE SEQUENCE [LARGE SCALE GENOMIC DNA]</scope>
    <source>
        <strain evidence="2">EF01-2</strain>
    </source>
</reference>
<proteinExistence type="predicted"/>
<accession>A1WRI7</accession>
<evidence type="ECO:0000313" key="2">
    <source>
        <dbReference type="Proteomes" id="UP000000374"/>
    </source>
</evidence>
<dbReference type="Proteomes" id="UP000000374">
    <property type="component" value="Chromosome"/>
</dbReference>
<sequence length="89" mass="9543">MPGWLPGPVFGSIRADTERSFVAMNEALQQRLGAISTSGKEDGRQVWDVPLSGPACHFCQNGPGWARVGRARGSDQIKAWFSGAPSCKP</sequence>
<evidence type="ECO:0000313" key="1">
    <source>
        <dbReference type="EMBL" id="ABM60244.1"/>
    </source>
</evidence>
<organism evidence="1 2">
    <name type="scientific">Verminephrobacter eiseniae (strain EF01-2)</name>
    <dbReference type="NCBI Taxonomy" id="391735"/>
    <lineage>
        <taxon>Bacteria</taxon>
        <taxon>Pseudomonadati</taxon>
        <taxon>Pseudomonadota</taxon>
        <taxon>Betaproteobacteria</taxon>
        <taxon>Burkholderiales</taxon>
        <taxon>Comamonadaceae</taxon>
        <taxon>Verminephrobacter</taxon>
    </lineage>
</organism>
<name>A1WRI7_VEREI</name>
<protein>
    <submittedName>
        <fullName evidence="1">Uncharacterized protein</fullName>
    </submittedName>
</protein>
<keyword evidence="2" id="KW-1185">Reference proteome</keyword>
<gene>
    <name evidence="1" type="ordered locus">Veis_4546</name>
</gene>
<dbReference type="EMBL" id="CP000542">
    <property type="protein sequence ID" value="ABM60244.1"/>
    <property type="molecule type" value="Genomic_DNA"/>
</dbReference>
<dbReference type="KEGG" id="vei:Veis_4546"/>